<reference evidence="1 2" key="1">
    <citation type="journal article" date="2011" name="Stand. Genomic Sci.">
        <title>Complete genome sequence of the acetate-degrading sulfate reducer Desulfobacca acetoxidans type strain (ASRB2).</title>
        <authorList>
            <person name="Goker M."/>
            <person name="Teshima H."/>
            <person name="Lapidus A."/>
            <person name="Nolan M."/>
            <person name="Lucas S."/>
            <person name="Hammon N."/>
            <person name="Deshpande S."/>
            <person name="Cheng J.F."/>
            <person name="Tapia R."/>
            <person name="Han C."/>
            <person name="Goodwin L."/>
            <person name="Pitluck S."/>
            <person name="Huntemann M."/>
            <person name="Liolios K."/>
            <person name="Ivanova N."/>
            <person name="Pagani I."/>
            <person name="Mavromatis K."/>
            <person name="Ovchinikova G."/>
            <person name="Pati A."/>
            <person name="Chen A."/>
            <person name="Palaniappan K."/>
            <person name="Land M."/>
            <person name="Hauser L."/>
            <person name="Brambilla E.M."/>
            <person name="Rohde M."/>
            <person name="Spring S."/>
            <person name="Detter J.C."/>
            <person name="Woyke T."/>
            <person name="Bristow J."/>
            <person name="Eisen J.A."/>
            <person name="Markowitz V."/>
            <person name="Hugenholtz P."/>
            <person name="Kyrpides N.C."/>
            <person name="Klenk H.P."/>
        </authorList>
    </citation>
    <scope>NUCLEOTIDE SEQUENCE [LARGE SCALE GENOMIC DNA]</scope>
    <source>
        <strain evidence="2">ATCC 700848 / DSM 11109 / ASRB2</strain>
    </source>
</reference>
<sequence length="43" mass="5291">MSPLQHYNTDKSIRRDKSCIRPMYLRCYIKRLCCLTKFDLHRS</sequence>
<dbReference type="Proteomes" id="UP000000483">
    <property type="component" value="Chromosome"/>
</dbReference>
<name>F2NFH2_DESAR</name>
<proteinExistence type="predicted"/>
<accession>F2NFH2</accession>
<organism evidence="1 2">
    <name type="scientific">Desulfobacca acetoxidans (strain ATCC 700848 / DSM 11109 / ASRB2)</name>
    <dbReference type="NCBI Taxonomy" id="880072"/>
    <lineage>
        <taxon>Bacteria</taxon>
        <taxon>Pseudomonadati</taxon>
        <taxon>Thermodesulfobacteriota</taxon>
        <taxon>Desulfobaccia</taxon>
        <taxon>Desulfobaccales</taxon>
        <taxon>Desulfobaccaceae</taxon>
        <taxon>Desulfobacca</taxon>
    </lineage>
</organism>
<gene>
    <name evidence="1" type="ordered locus">Desac_2267</name>
</gene>
<keyword evidence="2" id="KW-1185">Reference proteome</keyword>
<reference evidence="2" key="2">
    <citation type="submission" date="2011-03" db="EMBL/GenBank/DDBJ databases">
        <title>The complete genome of Desulfobacca acetoxidans DSM 11109.</title>
        <authorList>
            <consortium name="US DOE Joint Genome Institute (JGI-PGF)"/>
            <person name="Lucas S."/>
            <person name="Copeland A."/>
            <person name="Lapidus A."/>
            <person name="Bruce D."/>
            <person name="Goodwin L."/>
            <person name="Pitluck S."/>
            <person name="Peters L."/>
            <person name="Kyrpides N."/>
            <person name="Mavromatis K."/>
            <person name="Ivanova N."/>
            <person name="Ovchinnikova G."/>
            <person name="Teshima H."/>
            <person name="Detter J.C."/>
            <person name="Han C."/>
            <person name="Land M."/>
            <person name="Hauser L."/>
            <person name="Markowitz V."/>
            <person name="Cheng J.-F."/>
            <person name="Hugenholtz P."/>
            <person name="Woyke T."/>
            <person name="Wu D."/>
            <person name="Spring S."/>
            <person name="Schueler E."/>
            <person name="Brambilla E."/>
            <person name="Klenk H.-P."/>
            <person name="Eisen J.A."/>
        </authorList>
    </citation>
    <scope>NUCLEOTIDE SEQUENCE [LARGE SCALE GENOMIC DNA]</scope>
    <source>
        <strain evidence="2">ATCC 700848 / DSM 11109 / ASRB2</strain>
    </source>
</reference>
<dbReference type="KEGG" id="dao:Desac_2267"/>
<dbReference type="EMBL" id="CP002629">
    <property type="protein sequence ID" value="AEB10091.1"/>
    <property type="molecule type" value="Genomic_DNA"/>
</dbReference>
<dbReference type="AlphaFoldDB" id="F2NFH2"/>
<evidence type="ECO:0000313" key="2">
    <source>
        <dbReference type="Proteomes" id="UP000000483"/>
    </source>
</evidence>
<protein>
    <submittedName>
        <fullName evidence="1">Uncharacterized protein</fullName>
    </submittedName>
</protein>
<dbReference type="HOGENOM" id="CLU_3232603_0_0_7"/>
<dbReference type="STRING" id="880072.Desac_2267"/>
<evidence type="ECO:0000313" key="1">
    <source>
        <dbReference type="EMBL" id="AEB10091.1"/>
    </source>
</evidence>